<evidence type="ECO:0000313" key="2">
    <source>
        <dbReference type="EMBL" id="TNY17582.1"/>
    </source>
</evidence>
<comment type="caution">
    <text evidence="2">The sequence shown here is derived from an EMBL/GenBank/DDBJ whole genome shotgun (WGS) entry which is preliminary data.</text>
</comment>
<name>A0A5C5FMS7_9BASI</name>
<feature type="compositionally biased region" description="Polar residues" evidence="1">
    <location>
        <begin position="1"/>
        <end position="20"/>
    </location>
</feature>
<evidence type="ECO:0000256" key="1">
    <source>
        <dbReference type="SAM" id="MobiDB-lite"/>
    </source>
</evidence>
<feature type="compositionally biased region" description="Low complexity" evidence="1">
    <location>
        <begin position="45"/>
        <end position="57"/>
    </location>
</feature>
<reference evidence="2 3" key="1">
    <citation type="submission" date="2019-03" db="EMBL/GenBank/DDBJ databases">
        <title>Rhodosporidium diobovatum UCD-FST 08-225 genome sequencing, assembly, and annotation.</title>
        <authorList>
            <person name="Fakankun I.U."/>
            <person name="Fristensky B."/>
            <person name="Levin D.B."/>
        </authorList>
    </citation>
    <scope>NUCLEOTIDE SEQUENCE [LARGE SCALE GENOMIC DNA]</scope>
    <source>
        <strain evidence="2 3">UCD-FST 08-225</strain>
    </source>
</reference>
<dbReference type="EMBL" id="SOZI01000190">
    <property type="protein sequence ID" value="TNY17582.1"/>
    <property type="molecule type" value="Genomic_DNA"/>
</dbReference>
<feature type="region of interest" description="Disordered" evidence="1">
    <location>
        <begin position="1"/>
        <end position="78"/>
    </location>
</feature>
<dbReference type="AlphaFoldDB" id="A0A5C5FMS7"/>
<organism evidence="2 3">
    <name type="scientific">Rhodotorula diobovata</name>
    <dbReference type="NCBI Taxonomy" id="5288"/>
    <lineage>
        <taxon>Eukaryota</taxon>
        <taxon>Fungi</taxon>
        <taxon>Dikarya</taxon>
        <taxon>Basidiomycota</taxon>
        <taxon>Pucciniomycotina</taxon>
        <taxon>Microbotryomycetes</taxon>
        <taxon>Sporidiobolales</taxon>
        <taxon>Sporidiobolaceae</taxon>
        <taxon>Rhodotorula</taxon>
    </lineage>
</organism>
<proteinExistence type="predicted"/>
<accession>A0A5C5FMS7</accession>
<keyword evidence="3" id="KW-1185">Reference proteome</keyword>
<protein>
    <submittedName>
        <fullName evidence="2">Uncharacterized protein</fullName>
    </submittedName>
</protein>
<dbReference type="Proteomes" id="UP000311382">
    <property type="component" value="Unassembled WGS sequence"/>
</dbReference>
<sequence>MQLGVTSKSTSGCPPTDNHNQPPPRRGSAPDRPACSWCTTGKTTPAGSAARPRSPASVQSVGDFVASPSPSCGDRSSLRPSTSCALAPPCAARAQQARTAPRNTRCHMHSEARRLELEGLESLSSTTVVELADELPILGQLDHNAYHSTLSLAFLDQLEFLQLVSPMFFELDVVKLPSDHAYYTTRTPILADLSKPYED</sequence>
<evidence type="ECO:0000313" key="3">
    <source>
        <dbReference type="Proteomes" id="UP000311382"/>
    </source>
</evidence>
<gene>
    <name evidence="2" type="ORF">DMC30DRAFT_449603</name>
</gene>